<dbReference type="AlphaFoldDB" id="A0A426XMT0"/>
<accession>A0A426XMT0</accession>
<gene>
    <name evidence="8" type="ORF">B296_00058272</name>
</gene>
<evidence type="ECO:0000256" key="3">
    <source>
        <dbReference type="ARBA" id="ARBA00022833"/>
    </source>
</evidence>
<dbReference type="GO" id="GO:0008270">
    <property type="term" value="F:zinc ion binding"/>
    <property type="evidence" value="ECO:0007669"/>
    <property type="project" value="UniProtKB-KW"/>
</dbReference>
<dbReference type="Gene3D" id="3.30.70.330">
    <property type="match status" value="1"/>
</dbReference>
<evidence type="ECO:0000256" key="1">
    <source>
        <dbReference type="ARBA" id="ARBA00022723"/>
    </source>
</evidence>
<dbReference type="InterPro" id="IPR012677">
    <property type="entry name" value="Nucleotide-bd_a/b_plait_sf"/>
</dbReference>
<keyword evidence="5" id="KW-0238">DNA-binding</keyword>
<evidence type="ECO:0000256" key="4">
    <source>
        <dbReference type="ARBA" id="ARBA00022884"/>
    </source>
</evidence>
<dbReference type="PANTHER" id="PTHR24009:SF3">
    <property type="entry name" value="RNA-BINDING (RRM_RBD_RNP MOTIFS) FAMILY PROTEIN-RELATED"/>
    <property type="match status" value="1"/>
</dbReference>
<evidence type="ECO:0000259" key="7">
    <source>
        <dbReference type="Pfam" id="PF00076"/>
    </source>
</evidence>
<organism evidence="8 9">
    <name type="scientific">Ensete ventricosum</name>
    <name type="common">Abyssinian banana</name>
    <name type="synonym">Musa ensete</name>
    <dbReference type="NCBI Taxonomy" id="4639"/>
    <lineage>
        <taxon>Eukaryota</taxon>
        <taxon>Viridiplantae</taxon>
        <taxon>Streptophyta</taxon>
        <taxon>Embryophyta</taxon>
        <taxon>Tracheophyta</taxon>
        <taxon>Spermatophyta</taxon>
        <taxon>Magnoliopsida</taxon>
        <taxon>Liliopsida</taxon>
        <taxon>Zingiberales</taxon>
        <taxon>Musaceae</taxon>
        <taxon>Ensete</taxon>
    </lineage>
</organism>
<dbReference type="PANTHER" id="PTHR24009">
    <property type="entry name" value="RNA-BINDING (RRM/RBD/RNP MOTIFS)"/>
    <property type="match status" value="1"/>
</dbReference>
<sequence length="118" mass="13605">MVEFFWLVDQHCSIYGPVQDVRIPYQQKRMFGFVTFVYPETVKLILAKGNPHFVCNARVLVKPYKEKGKVPDKKPQQQQPQAERGDFPGSTTPTGLDSRDPFDFPQLGKKNISRDHSH</sequence>
<dbReference type="Proteomes" id="UP000287651">
    <property type="component" value="Unassembled WGS sequence"/>
</dbReference>
<keyword evidence="1" id="KW-0479">Metal-binding</keyword>
<protein>
    <recommendedName>
        <fullName evidence="7">RRM domain-containing protein</fullName>
    </recommendedName>
</protein>
<name>A0A426XMT0_ENSVE</name>
<dbReference type="InterPro" id="IPR000504">
    <property type="entry name" value="RRM_dom"/>
</dbReference>
<keyword evidence="2" id="KW-0863">Zinc-finger</keyword>
<feature type="compositionally biased region" description="Basic and acidic residues" evidence="6">
    <location>
        <begin position="66"/>
        <end position="75"/>
    </location>
</feature>
<comment type="caution">
    <text evidence="8">The sequence shown here is derived from an EMBL/GenBank/DDBJ whole genome shotgun (WGS) entry which is preliminary data.</text>
</comment>
<evidence type="ECO:0000256" key="6">
    <source>
        <dbReference type="SAM" id="MobiDB-lite"/>
    </source>
</evidence>
<feature type="region of interest" description="Disordered" evidence="6">
    <location>
        <begin position="66"/>
        <end position="118"/>
    </location>
</feature>
<dbReference type="GO" id="GO:0003723">
    <property type="term" value="F:RNA binding"/>
    <property type="evidence" value="ECO:0007669"/>
    <property type="project" value="UniProtKB-KW"/>
</dbReference>
<evidence type="ECO:0000313" key="9">
    <source>
        <dbReference type="Proteomes" id="UP000287651"/>
    </source>
</evidence>
<dbReference type="SUPFAM" id="SSF54928">
    <property type="entry name" value="RNA-binding domain, RBD"/>
    <property type="match status" value="1"/>
</dbReference>
<reference evidence="8 9" key="1">
    <citation type="journal article" date="2014" name="Agronomy (Basel)">
        <title>A Draft Genome Sequence for Ensete ventricosum, the Drought-Tolerant Tree Against Hunger.</title>
        <authorList>
            <person name="Harrison J."/>
            <person name="Moore K.A."/>
            <person name="Paszkiewicz K."/>
            <person name="Jones T."/>
            <person name="Grant M."/>
            <person name="Ambacheew D."/>
            <person name="Muzemil S."/>
            <person name="Studholme D.J."/>
        </authorList>
    </citation>
    <scope>NUCLEOTIDE SEQUENCE [LARGE SCALE GENOMIC DNA]</scope>
</reference>
<dbReference type="Pfam" id="PF00076">
    <property type="entry name" value="RRM_1"/>
    <property type="match status" value="1"/>
</dbReference>
<keyword evidence="4" id="KW-0694">RNA-binding</keyword>
<dbReference type="FunFam" id="3.30.70.330:FF:000678">
    <property type="entry name" value="zinc finger CCCH domain-containing protein 53-like isoform X2"/>
    <property type="match status" value="1"/>
</dbReference>
<dbReference type="InterPro" id="IPR035979">
    <property type="entry name" value="RBD_domain_sf"/>
</dbReference>
<dbReference type="GO" id="GO:0003677">
    <property type="term" value="F:DNA binding"/>
    <property type="evidence" value="ECO:0007669"/>
    <property type="project" value="UniProtKB-KW"/>
</dbReference>
<feature type="domain" description="RRM" evidence="7">
    <location>
        <begin position="9"/>
        <end position="50"/>
    </location>
</feature>
<evidence type="ECO:0000256" key="5">
    <source>
        <dbReference type="ARBA" id="ARBA00023125"/>
    </source>
</evidence>
<dbReference type="EMBL" id="AMZH03019088">
    <property type="protein sequence ID" value="RRT40803.1"/>
    <property type="molecule type" value="Genomic_DNA"/>
</dbReference>
<keyword evidence="3" id="KW-0862">Zinc</keyword>
<evidence type="ECO:0000313" key="8">
    <source>
        <dbReference type="EMBL" id="RRT40803.1"/>
    </source>
</evidence>
<evidence type="ECO:0000256" key="2">
    <source>
        <dbReference type="ARBA" id="ARBA00022771"/>
    </source>
</evidence>
<proteinExistence type="predicted"/>